<dbReference type="EMBL" id="JABZGR010000001">
    <property type="protein sequence ID" value="MBF0969530.1"/>
    <property type="molecule type" value="Genomic_DNA"/>
</dbReference>
<evidence type="ECO:0000256" key="1">
    <source>
        <dbReference type="SAM" id="Phobius"/>
    </source>
</evidence>
<proteinExistence type="predicted"/>
<sequence>MDKGLRNTFLGFVGSIILLFLGAWVQINSRISILEVQVSNDRQILLESNKKSDDDMKEIKGKLEEINVNVTHLNDVKQDRTFLTKQNSNQ</sequence>
<dbReference type="Proteomes" id="UP000704068">
    <property type="component" value="Unassembled WGS sequence"/>
</dbReference>
<evidence type="ECO:0000313" key="2">
    <source>
        <dbReference type="EMBL" id="MBF0969530.1"/>
    </source>
</evidence>
<organism evidence="2 3">
    <name type="scientific">Alloprevotella tannerae</name>
    <dbReference type="NCBI Taxonomy" id="76122"/>
    <lineage>
        <taxon>Bacteria</taxon>
        <taxon>Pseudomonadati</taxon>
        <taxon>Bacteroidota</taxon>
        <taxon>Bacteroidia</taxon>
        <taxon>Bacteroidales</taxon>
        <taxon>Prevotellaceae</taxon>
        <taxon>Alloprevotella</taxon>
    </lineage>
</organism>
<accession>A0A929RUM1</accession>
<name>A0A929RUM1_9BACT</name>
<feature type="transmembrane region" description="Helical" evidence="1">
    <location>
        <begin position="7"/>
        <end position="27"/>
    </location>
</feature>
<keyword evidence="1" id="KW-1133">Transmembrane helix</keyword>
<comment type="caution">
    <text evidence="2">The sequence shown here is derived from an EMBL/GenBank/DDBJ whole genome shotgun (WGS) entry which is preliminary data.</text>
</comment>
<evidence type="ECO:0000313" key="3">
    <source>
        <dbReference type="Proteomes" id="UP000704068"/>
    </source>
</evidence>
<reference evidence="2" key="1">
    <citation type="submission" date="2020-04" db="EMBL/GenBank/DDBJ databases">
        <title>Deep metagenomics examines the oral microbiome during advanced dental caries in children, revealing novel taxa and co-occurrences with host molecules.</title>
        <authorList>
            <person name="Baker J.L."/>
            <person name="Morton J.T."/>
            <person name="Dinis M."/>
            <person name="Alvarez R."/>
            <person name="Tran N.C."/>
            <person name="Knight R."/>
            <person name="Edlund A."/>
        </authorList>
    </citation>
    <scope>NUCLEOTIDE SEQUENCE</scope>
    <source>
        <strain evidence="2">JCVI_34_bin.1</strain>
    </source>
</reference>
<dbReference type="AlphaFoldDB" id="A0A929RUM1"/>
<gene>
    <name evidence="2" type="ORF">HXK21_00595</name>
</gene>
<protein>
    <submittedName>
        <fullName evidence="2">MerR family transcriptional regulator</fullName>
    </submittedName>
</protein>
<keyword evidence="1" id="KW-0812">Transmembrane</keyword>
<dbReference type="RefSeq" id="WP_303762504.1">
    <property type="nucleotide sequence ID" value="NZ_JABZGR010000001.1"/>
</dbReference>
<keyword evidence="1" id="KW-0472">Membrane</keyword>